<accession>A0AA45L1P5</accession>
<evidence type="ECO:0000313" key="2">
    <source>
        <dbReference type="Proteomes" id="UP000677152"/>
    </source>
</evidence>
<reference evidence="1" key="1">
    <citation type="submission" date="2021-04" db="EMBL/GenBank/DDBJ databases">
        <title>Genomic sequence of Actinosynnema pretiosum subsp. pretiosum ATCC 31280 (C-14919).</title>
        <authorList>
            <person name="Bai L."/>
            <person name="Wang X."/>
            <person name="Xiao Y."/>
        </authorList>
    </citation>
    <scope>NUCLEOTIDE SEQUENCE</scope>
    <source>
        <strain evidence="1">ATCC 31280</strain>
    </source>
</reference>
<organism evidence="1 2">
    <name type="scientific">Actinosynnema pretiosum subsp. pretiosum</name>
    <dbReference type="NCBI Taxonomy" id="103721"/>
    <lineage>
        <taxon>Bacteria</taxon>
        <taxon>Bacillati</taxon>
        <taxon>Actinomycetota</taxon>
        <taxon>Actinomycetes</taxon>
        <taxon>Pseudonocardiales</taxon>
        <taxon>Pseudonocardiaceae</taxon>
        <taxon>Actinosynnema</taxon>
    </lineage>
</organism>
<name>A0AA45L1P5_9PSEU</name>
<protein>
    <submittedName>
        <fullName evidence="1">Uncharacterized protein</fullName>
    </submittedName>
</protein>
<sequence>MSTYIKVEDGATIECGTVDGEVELTVDRTVDLVLTREAARRTVATLTEALAALEARGAAAI</sequence>
<dbReference type="AlphaFoldDB" id="A0AA45L1P5"/>
<evidence type="ECO:0000313" key="1">
    <source>
        <dbReference type="EMBL" id="QUF01814.1"/>
    </source>
</evidence>
<dbReference type="EMBL" id="CP073249">
    <property type="protein sequence ID" value="QUF01814.1"/>
    <property type="molecule type" value="Genomic_DNA"/>
</dbReference>
<gene>
    <name evidence="1" type="ORF">KCV87_19940</name>
</gene>
<proteinExistence type="predicted"/>
<dbReference type="Proteomes" id="UP000677152">
    <property type="component" value="Chromosome"/>
</dbReference>